<dbReference type="AlphaFoldDB" id="A0A0A9BZA1"/>
<evidence type="ECO:0000313" key="1">
    <source>
        <dbReference type="EMBL" id="JAD68596.1"/>
    </source>
</evidence>
<reference evidence="1" key="1">
    <citation type="submission" date="2014-09" db="EMBL/GenBank/DDBJ databases">
        <authorList>
            <person name="Magalhaes I.L.F."/>
            <person name="Oliveira U."/>
            <person name="Santos F.R."/>
            <person name="Vidigal T.H.D.A."/>
            <person name="Brescovit A.D."/>
            <person name="Santos A.J."/>
        </authorList>
    </citation>
    <scope>NUCLEOTIDE SEQUENCE</scope>
    <source>
        <tissue evidence="1">Shoot tissue taken approximately 20 cm above the soil surface</tissue>
    </source>
</reference>
<sequence length="21" mass="2297">MQVTRSLTATSLVNFVSLEIS</sequence>
<name>A0A0A9BZA1_ARUDO</name>
<organism evidence="1">
    <name type="scientific">Arundo donax</name>
    <name type="common">Giant reed</name>
    <name type="synonym">Donax arundinaceus</name>
    <dbReference type="NCBI Taxonomy" id="35708"/>
    <lineage>
        <taxon>Eukaryota</taxon>
        <taxon>Viridiplantae</taxon>
        <taxon>Streptophyta</taxon>
        <taxon>Embryophyta</taxon>
        <taxon>Tracheophyta</taxon>
        <taxon>Spermatophyta</taxon>
        <taxon>Magnoliopsida</taxon>
        <taxon>Liliopsida</taxon>
        <taxon>Poales</taxon>
        <taxon>Poaceae</taxon>
        <taxon>PACMAD clade</taxon>
        <taxon>Arundinoideae</taxon>
        <taxon>Arundineae</taxon>
        <taxon>Arundo</taxon>
    </lineage>
</organism>
<proteinExistence type="predicted"/>
<accession>A0A0A9BZA1</accession>
<reference evidence="1" key="2">
    <citation type="journal article" date="2015" name="Data Brief">
        <title>Shoot transcriptome of the giant reed, Arundo donax.</title>
        <authorList>
            <person name="Barrero R.A."/>
            <person name="Guerrero F.D."/>
            <person name="Moolhuijzen P."/>
            <person name="Goolsby J.A."/>
            <person name="Tidwell J."/>
            <person name="Bellgard S.E."/>
            <person name="Bellgard M.I."/>
        </authorList>
    </citation>
    <scope>NUCLEOTIDE SEQUENCE</scope>
    <source>
        <tissue evidence="1">Shoot tissue taken approximately 20 cm above the soil surface</tissue>
    </source>
</reference>
<protein>
    <submittedName>
        <fullName evidence="1">Uncharacterized protein</fullName>
    </submittedName>
</protein>
<dbReference type="EMBL" id="GBRH01229299">
    <property type="protein sequence ID" value="JAD68596.1"/>
    <property type="molecule type" value="Transcribed_RNA"/>
</dbReference>